<proteinExistence type="predicted"/>
<dbReference type="Proteomes" id="UP001054801">
    <property type="component" value="Chromosome"/>
</dbReference>
<organism evidence="2 3">
    <name type="scientific">Thiothrix winogradskyi</name>
    <dbReference type="NCBI Taxonomy" id="96472"/>
    <lineage>
        <taxon>Bacteria</taxon>
        <taxon>Pseudomonadati</taxon>
        <taxon>Pseudomonadota</taxon>
        <taxon>Gammaproteobacteria</taxon>
        <taxon>Thiotrichales</taxon>
        <taxon>Thiotrichaceae</taxon>
        <taxon>Thiothrix</taxon>
    </lineage>
</organism>
<evidence type="ECO:0000313" key="3">
    <source>
        <dbReference type="Proteomes" id="UP001054801"/>
    </source>
</evidence>
<dbReference type="NCBIfam" id="TIGR00412">
    <property type="entry name" value="redox_disulf_2"/>
    <property type="match status" value="1"/>
</dbReference>
<reference evidence="2" key="1">
    <citation type="journal article" date="2022" name="Microorganisms">
        <title>Two New Species of Filamentous Sulfur Bacteria of the Genus Thiothrix, Thiothrix winogradskyi sp. nov. and 'Candidatus Thiothrix sulfatifontis' sp. nov.</title>
        <authorList>
            <person name="Ravin N.V."/>
            <person name="Rossetti S."/>
            <person name="Beletsky A.V."/>
            <person name="Kadnikov V.V."/>
            <person name="Rudenko T.S."/>
            <person name="Smolyakov D.D."/>
            <person name="Moskvitina M.I."/>
            <person name="Gureeva M.V."/>
            <person name="Mardanov A.V."/>
            <person name="Grabovich M.Y."/>
        </authorList>
    </citation>
    <scope>NUCLEOTIDE SEQUENCE</scope>
    <source>
        <strain evidence="2">CT3</strain>
    </source>
</reference>
<dbReference type="Gene3D" id="3.40.30.10">
    <property type="entry name" value="Glutaredoxin"/>
    <property type="match status" value="1"/>
</dbReference>
<dbReference type="Pfam" id="PF13192">
    <property type="entry name" value="Thioredoxin_3"/>
    <property type="match status" value="1"/>
</dbReference>
<dbReference type="InterPro" id="IPR005243">
    <property type="entry name" value="THIRX-like_proc"/>
</dbReference>
<evidence type="ECO:0000259" key="1">
    <source>
        <dbReference type="Pfam" id="PF13192"/>
    </source>
</evidence>
<dbReference type="PANTHER" id="PTHR36450:SF1">
    <property type="entry name" value="THIOREDOXIN"/>
    <property type="match status" value="1"/>
</dbReference>
<dbReference type="SUPFAM" id="SSF52833">
    <property type="entry name" value="Thioredoxin-like"/>
    <property type="match status" value="1"/>
</dbReference>
<protein>
    <submittedName>
        <fullName evidence="2">Thioredoxin family protein</fullName>
    </submittedName>
</protein>
<dbReference type="InterPro" id="IPR012336">
    <property type="entry name" value="Thioredoxin-like_fold"/>
</dbReference>
<sequence>MQIKVLGTGCANCKTTLKLIEEAAAAKGVAVELEKVEDLPSIMGYGVMSTPGVVVDGKVVHAGGIPSKAAIDGWLAGAMTTPAAAAASAGGCCSGGKCGG</sequence>
<dbReference type="InterPro" id="IPR036249">
    <property type="entry name" value="Thioredoxin-like_sf"/>
</dbReference>
<gene>
    <name evidence="2" type="ORF">L2Y54_10065</name>
</gene>
<dbReference type="RefSeq" id="WP_236501744.1">
    <property type="nucleotide sequence ID" value="NZ_CP091244.1"/>
</dbReference>
<dbReference type="PANTHER" id="PTHR36450">
    <property type="entry name" value="THIOREDOXIN"/>
    <property type="match status" value="1"/>
</dbReference>
<evidence type="ECO:0000313" key="2">
    <source>
        <dbReference type="EMBL" id="UJS26361.1"/>
    </source>
</evidence>
<dbReference type="EMBL" id="CP091244">
    <property type="protein sequence ID" value="UJS26361.1"/>
    <property type="molecule type" value="Genomic_DNA"/>
</dbReference>
<keyword evidence="3" id="KW-1185">Reference proteome</keyword>
<feature type="domain" description="Thioredoxin-like fold" evidence="1">
    <location>
        <begin position="1"/>
        <end position="75"/>
    </location>
</feature>
<name>A0ABY3T3C6_9GAMM</name>
<accession>A0ABY3T3C6</accession>